<feature type="region of interest" description="Disordered" evidence="1">
    <location>
        <begin position="1"/>
        <end position="57"/>
    </location>
</feature>
<dbReference type="RefSeq" id="XP_013244204.1">
    <property type="nucleotide sequence ID" value="XM_013388750.1"/>
</dbReference>
<dbReference type="EMBL" id="JMSN01000024">
    <property type="protein sequence ID" value="KDN48548.1"/>
    <property type="molecule type" value="Genomic_DNA"/>
</dbReference>
<accession>A0A066W7N0</accession>
<evidence type="ECO:0000313" key="2">
    <source>
        <dbReference type="EMBL" id="KDN48548.1"/>
    </source>
</evidence>
<reference evidence="2 3" key="1">
    <citation type="submission" date="2014-05" db="EMBL/GenBank/DDBJ databases">
        <title>Draft genome sequence of a rare smut relative, Tilletiaria anomala UBC 951.</title>
        <authorList>
            <consortium name="DOE Joint Genome Institute"/>
            <person name="Toome M."/>
            <person name="Kuo A."/>
            <person name="Henrissat B."/>
            <person name="Lipzen A."/>
            <person name="Tritt A."/>
            <person name="Yoshinaga Y."/>
            <person name="Zane M."/>
            <person name="Barry K."/>
            <person name="Grigoriev I.V."/>
            <person name="Spatafora J.W."/>
            <person name="Aimea M.C."/>
        </authorList>
    </citation>
    <scope>NUCLEOTIDE SEQUENCE [LARGE SCALE GENOMIC DNA]</scope>
    <source>
        <strain evidence="2 3">UBC 951</strain>
    </source>
</reference>
<feature type="region of interest" description="Disordered" evidence="1">
    <location>
        <begin position="156"/>
        <end position="179"/>
    </location>
</feature>
<feature type="compositionally biased region" description="Low complexity" evidence="1">
    <location>
        <begin position="160"/>
        <end position="169"/>
    </location>
</feature>
<evidence type="ECO:0000313" key="3">
    <source>
        <dbReference type="Proteomes" id="UP000027361"/>
    </source>
</evidence>
<evidence type="ECO:0000256" key="1">
    <source>
        <dbReference type="SAM" id="MobiDB-lite"/>
    </source>
</evidence>
<dbReference type="Proteomes" id="UP000027361">
    <property type="component" value="Unassembled WGS sequence"/>
</dbReference>
<gene>
    <name evidence="2" type="ORF">K437DRAFT_84988</name>
</gene>
<comment type="caution">
    <text evidence="2">The sequence shown here is derived from an EMBL/GenBank/DDBJ whole genome shotgun (WGS) entry which is preliminary data.</text>
</comment>
<keyword evidence="3" id="KW-1185">Reference proteome</keyword>
<dbReference type="AlphaFoldDB" id="A0A066W7N0"/>
<dbReference type="GeneID" id="25267872"/>
<feature type="region of interest" description="Disordered" evidence="1">
    <location>
        <begin position="77"/>
        <end position="103"/>
    </location>
</feature>
<protein>
    <submittedName>
        <fullName evidence="2">Uncharacterized protein</fullName>
    </submittedName>
</protein>
<name>A0A066W7N0_TILAU</name>
<proteinExistence type="predicted"/>
<sequence length="209" mass="22644">MATVEAATAAVFMSPSASPTAPGPGGGSSAESLIQHARQRNETAPAQADEEQEEDDHSLVPIGAAYLGATRASLRSASRSPGYNYHHHRSTGRSIAAQQQQEEEDLATADLRTVFDPATCAKRGRVAVPARVVPWHPVASKRKQNQNQKYNKAQRIMRSNGNGTENTTAAEEEAEHEGAEETFRIYYEVHGHGPKRMVFVMGLNMACFG</sequence>
<dbReference type="HOGENOM" id="CLU_1316216_0_0_1"/>
<dbReference type="InParanoid" id="A0A066W7N0"/>
<organism evidence="2 3">
    <name type="scientific">Tilletiaria anomala (strain ATCC 24038 / CBS 436.72 / UBC 951)</name>
    <dbReference type="NCBI Taxonomy" id="1037660"/>
    <lineage>
        <taxon>Eukaryota</taxon>
        <taxon>Fungi</taxon>
        <taxon>Dikarya</taxon>
        <taxon>Basidiomycota</taxon>
        <taxon>Ustilaginomycotina</taxon>
        <taxon>Exobasidiomycetes</taxon>
        <taxon>Georgefischeriales</taxon>
        <taxon>Tilletiariaceae</taxon>
        <taxon>Tilletiaria</taxon>
    </lineage>
</organism>